<name>A0A9X0U2H1_9BACT</name>
<dbReference type="EMBL" id="JACHEB010000002">
    <property type="protein sequence ID" value="MBB5327278.1"/>
    <property type="molecule type" value="Genomic_DNA"/>
</dbReference>
<accession>A0A9X0U2H1</accession>
<organism evidence="1 2">
    <name type="scientific">Tunturiibacter gelidiferens</name>
    <dbReference type="NCBI Taxonomy" id="3069689"/>
    <lineage>
        <taxon>Bacteria</taxon>
        <taxon>Pseudomonadati</taxon>
        <taxon>Acidobacteriota</taxon>
        <taxon>Terriglobia</taxon>
        <taxon>Terriglobales</taxon>
        <taxon>Acidobacteriaceae</taxon>
        <taxon>Tunturiibacter</taxon>
    </lineage>
</organism>
<sequence>MPWTKEECELASESLKQSEISFQNAEKMKNSPTKNELLEYFATGIKRLQALIEKNCPPK</sequence>
<reference evidence="1 2" key="1">
    <citation type="submission" date="2020-08" db="EMBL/GenBank/DDBJ databases">
        <title>Genomic Encyclopedia of Type Strains, Phase IV (KMG-V): Genome sequencing to study the core and pangenomes of soil and plant-associated prokaryotes.</title>
        <authorList>
            <person name="Whitman W."/>
        </authorList>
    </citation>
    <scope>NUCLEOTIDE SEQUENCE [LARGE SCALE GENOMIC DNA]</scope>
    <source>
        <strain evidence="1 2">X5P2</strain>
    </source>
</reference>
<dbReference type="RefSeq" id="WP_183973861.1">
    <property type="nucleotide sequence ID" value="NZ_JACHEB010000002.1"/>
</dbReference>
<evidence type="ECO:0000313" key="1">
    <source>
        <dbReference type="EMBL" id="MBB5327278.1"/>
    </source>
</evidence>
<proteinExistence type="predicted"/>
<gene>
    <name evidence="1" type="ORF">HDF14_000883</name>
</gene>
<dbReference type="Proteomes" id="UP000535182">
    <property type="component" value="Unassembled WGS sequence"/>
</dbReference>
<protein>
    <submittedName>
        <fullName evidence="1">Arsenate reductase-like glutaredoxin family protein</fullName>
    </submittedName>
</protein>
<keyword evidence="2" id="KW-1185">Reference proteome</keyword>
<comment type="caution">
    <text evidence="1">The sequence shown here is derived from an EMBL/GenBank/DDBJ whole genome shotgun (WGS) entry which is preliminary data.</text>
</comment>
<evidence type="ECO:0000313" key="2">
    <source>
        <dbReference type="Proteomes" id="UP000535182"/>
    </source>
</evidence>
<dbReference type="AlphaFoldDB" id="A0A9X0U2H1"/>